<reference evidence="2 3" key="1">
    <citation type="submission" date="2020-08" db="EMBL/GenBank/DDBJ databases">
        <title>Genomic Encyclopedia of Type Strains, Phase IV (KMG-IV): sequencing the most valuable type-strain genomes for metagenomic binning, comparative biology and taxonomic classification.</title>
        <authorList>
            <person name="Goeker M."/>
        </authorList>
    </citation>
    <scope>NUCLEOTIDE SEQUENCE [LARGE SCALE GENOMIC DNA]</scope>
    <source>
        <strain evidence="2 3">DSM 7465</strain>
    </source>
</reference>
<dbReference type="Proteomes" id="UP000575068">
    <property type="component" value="Unassembled WGS sequence"/>
</dbReference>
<keyword evidence="1" id="KW-0812">Transmembrane</keyword>
<keyword evidence="3" id="KW-1185">Reference proteome</keyword>
<dbReference type="RefSeq" id="WP_184476509.1">
    <property type="nucleotide sequence ID" value="NZ_JACHOV010000011.1"/>
</dbReference>
<comment type="caution">
    <text evidence="2">The sequence shown here is derived from an EMBL/GenBank/DDBJ whole genome shotgun (WGS) entry which is preliminary data.</text>
</comment>
<evidence type="ECO:0000256" key="1">
    <source>
        <dbReference type="SAM" id="Phobius"/>
    </source>
</evidence>
<dbReference type="InterPro" id="IPR018895">
    <property type="entry name" value="DUF2474"/>
</dbReference>
<dbReference type="AlphaFoldDB" id="A0A840HXU1"/>
<gene>
    <name evidence="2" type="ORF">HNQ99_002748</name>
</gene>
<organism evidence="2 3">
    <name type="scientific">Rhizorhapis suberifaciens</name>
    <name type="common">corky root of lettuce</name>
    <dbReference type="NCBI Taxonomy" id="13656"/>
    <lineage>
        <taxon>Bacteria</taxon>
        <taxon>Pseudomonadati</taxon>
        <taxon>Pseudomonadota</taxon>
        <taxon>Alphaproteobacteria</taxon>
        <taxon>Sphingomonadales</taxon>
        <taxon>Sphingomonadaceae</taxon>
        <taxon>Rhizorhapis</taxon>
    </lineage>
</organism>
<dbReference type="EMBL" id="JACHOV010000011">
    <property type="protein sequence ID" value="MBB4642417.1"/>
    <property type="molecule type" value="Genomic_DNA"/>
</dbReference>
<evidence type="ECO:0000313" key="3">
    <source>
        <dbReference type="Proteomes" id="UP000575068"/>
    </source>
</evidence>
<dbReference type="Pfam" id="PF10617">
    <property type="entry name" value="DUF2474"/>
    <property type="match status" value="1"/>
</dbReference>
<sequence length="43" mass="4744">MKLKAAAPDLPLWKRLLWFGAIWAGGVLTLGLIAAVIRFVLRP</sequence>
<proteinExistence type="predicted"/>
<name>A0A840HXU1_9SPHN</name>
<accession>A0A840HXU1</accession>
<keyword evidence="1" id="KW-0472">Membrane</keyword>
<evidence type="ECO:0008006" key="4">
    <source>
        <dbReference type="Google" id="ProtNLM"/>
    </source>
</evidence>
<protein>
    <recommendedName>
        <fullName evidence="4">DUF2474 domain-containing protein</fullName>
    </recommendedName>
</protein>
<feature type="transmembrane region" description="Helical" evidence="1">
    <location>
        <begin position="16"/>
        <end position="41"/>
    </location>
</feature>
<evidence type="ECO:0000313" key="2">
    <source>
        <dbReference type="EMBL" id="MBB4642417.1"/>
    </source>
</evidence>
<keyword evidence="1" id="KW-1133">Transmembrane helix</keyword>